<name>A0A8F8QQH0_ANOGL</name>
<dbReference type="InterPro" id="IPR040079">
    <property type="entry name" value="Glutathione_S-Trfase"/>
</dbReference>
<organism evidence="4">
    <name type="scientific">Anoplophora glabripennis</name>
    <name type="common">Asian longhorn beetle</name>
    <name type="synonym">Anoplophora nobilis</name>
    <dbReference type="NCBI Taxonomy" id="217634"/>
    <lineage>
        <taxon>Eukaryota</taxon>
        <taxon>Metazoa</taxon>
        <taxon>Ecdysozoa</taxon>
        <taxon>Arthropoda</taxon>
        <taxon>Hexapoda</taxon>
        <taxon>Insecta</taxon>
        <taxon>Pterygota</taxon>
        <taxon>Neoptera</taxon>
        <taxon>Endopterygota</taxon>
        <taxon>Coleoptera</taxon>
        <taxon>Polyphaga</taxon>
        <taxon>Cucujiformia</taxon>
        <taxon>Chrysomeloidea</taxon>
        <taxon>Cerambycidae</taxon>
        <taxon>Lamiinae</taxon>
        <taxon>Lamiini</taxon>
        <taxon>Anoplophora</taxon>
    </lineage>
</organism>
<dbReference type="PROSITE" id="PS50405">
    <property type="entry name" value="GST_CTER"/>
    <property type="match status" value="1"/>
</dbReference>
<dbReference type="AlphaFoldDB" id="A0A8F8QQH0"/>
<reference evidence="4" key="1">
    <citation type="submission" date="2021-03" db="EMBL/GenBank/DDBJ databases">
        <authorList>
            <person name="Li R."/>
            <person name="Gong F."/>
            <person name="Pan H."/>
            <person name="Liang H."/>
            <person name="Miao H."/>
            <person name="Zhao Y."/>
            <person name="Duan L."/>
            <person name="Yang H."/>
            <person name="Wang L."/>
            <person name="Chen S."/>
            <person name="Zhu H."/>
        </authorList>
    </citation>
    <scope>NUCLEOTIDE SEQUENCE</scope>
    <source>
        <strain evidence="4">AglaGSTE2</strain>
    </source>
</reference>
<dbReference type="InterPro" id="IPR004046">
    <property type="entry name" value="GST_C"/>
</dbReference>
<sequence length="216" mass="23999">MPLVIYGFKGSPPVRACLMTIEALGIDVEFEVINTLTGDHLKPEYLELNPLHTVPTLRDGDFVIYDSHAINAYLVGKYGKDDSLYPKDLQKKAVVDQRMYFDVGILFYRLKATVVPILKQGVKTVDKAKVAEFEDAYNSLETLLERSTYVAGEQVTIADFSIVTTLTSANVLVPVASNRFPKISEWLVKMQALPYYASANQVGLDQFAAVVKSKLA</sequence>
<dbReference type="CDD" id="cd03045">
    <property type="entry name" value="GST_N_Delta_Epsilon"/>
    <property type="match status" value="1"/>
</dbReference>
<dbReference type="Pfam" id="PF13417">
    <property type="entry name" value="GST_N_3"/>
    <property type="match status" value="1"/>
</dbReference>
<dbReference type="SUPFAM" id="SSF52833">
    <property type="entry name" value="Thioredoxin-like"/>
    <property type="match status" value="1"/>
</dbReference>
<evidence type="ECO:0000313" key="4">
    <source>
        <dbReference type="EMBL" id="QYA72005.1"/>
    </source>
</evidence>
<dbReference type="PROSITE" id="PS50404">
    <property type="entry name" value="GST_NTER"/>
    <property type="match status" value="1"/>
</dbReference>
<dbReference type="CDD" id="cd03177">
    <property type="entry name" value="GST_C_Delta_Epsilon"/>
    <property type="match status" value="1"/>
</dbReference>
<dbReference type="Gene3D" id="1.20.1050.10">
    <property type="match status" value="1"/>
</dbReference>
<protein>
    <submittedName>
        <fullName evidence="4">Glutathione S-transferase</fullName>
    </submittedName>
</protein>
<feature type="domain" description="GST N-terminal" evidence="2">
    <location>
        <begin position="1"/>
        <end position="82"/>
    </location>
</feature>
<dbReference type="InterPro" id="IPR010987">
    <property type="entry name" value="Glutathione-S-Trfase_C-like"/>
</dbReference>
<proteinExistence type="evidence at transcript level"/>
<comment type="subunit">
    <text evidence="1">Homodimer.</text>
</comment>
<evidence type="ECO:0000259" key="3">
    <source>
        <dbReference type="PROSITE" id="PS50405"/>
    </source>
</evidence>
<dbReference type="FunFam" id="3.40.30.10:FF:000034">
    <property type="entry name" value="glutathione S-transferase 1"/>
    <property type="match status" value="1"/>
</dbReference>
<dbReference type="SFLD" id="SFLDG01153">
    <property type="entry name" value="Main.4:_Theta-like"/>
    <property type="match status" value="1"/>
</dbReference>
<dbReference type="SFLD" id="SFLDG00358">
    <property type="entry name" value="Main_(cytGST)"/>
    <property type="match status" value="1"/>
</dbReference>
<dbReference type="GO" id="GO:0006749">
    <property type="term" value="P:glutathione metabolic process"/>
    <property type="evidence" value="ECO:0007669"/>
    <property type="project" value="TreeGrafter"/>
</dbReference>
<dbReference type="Gene3D" id="3.40.30.10">
    <property type="entry name" value="Glutaredoxin"/>
    <property type="match status" value="1"/>
</dbReference>
<dbReference type="FunFam" id="1.20.1050.10:FF:000007">
    <property type="entry name" value="Glutathione S-transferase 1-1"/>
    <property type="match status" value="1"/>
</dbReference>
<evidence type="ECO:0000256" key="1">
    <source>
        <dbReference type="ARBA" id="ARBA00011738"/>
    </source>
</evidence>
<evidence type="ECO:0000259" key="2">
    <source>
        <dbReference type="PROSITE" id="PS50404"/>
    </source>
</evidence>
<keyword evidence="4" id="KW-0808">Transferase</keyword>
<dbReference type="GO" id="GO:0004364">
    <property type="term" value="F:glutathione transferase activity"/>
    <property type="evidence" value="ECO:0007669"/>
    <property type="project" value="TreeGrafter"/>
</dbReference>
<dbReference type="PANTHER" id="PTHR43969">
    <property type="entry name" value="GLUTATHIONE S TRANSFERASE D10, ISOFORM A-RELATED"/>
    <property type="match status" value="1"/>
</dbReference>
<accession>A0A8F8QQH0</accession>
<dbReference type="EMBL" id="MW809377">
    <property type="protein sequence ID" value="QYA72005.1"/>
    <property type="molecule type" value="mRNA"/>
</dbReference>
<dbReference type="SUPFAM" id="SSF47616">
    <property type="entry name" value="GST C-terminal domain-like"/>
    <property type="match status" value="1"/>
</dbReference>
<dbReference type="InterPro" id="IPR036249">
    <property type="entry name" value="Thioredoxin-like_sf"/>
</dbReference>
<feature type="domain" description="GST C-terminal" evidence="3">
    <location>
        <begin position="88"/>
        <end position="211"/>
    </location>
</feature>
<dbReference type="SFLD" id="SFLDS00019">
    <property type="entry name" value="Glutathione_Transferase_(cytos"/>
    <property type="match status" value="1"/>
</dbReference>
<dbReference type="PANTHER" id="PTHR43969:SF9">
    <property type="entry name" value="GLUTATHIONE S TRANSFERASE D10, ISOFORM A-RELATED"/>
    <property type="match status" value="1"/>
</dbReference>
<dbReference type="InterPro" id="IPR036282">
    <property type="entry name" value="Glutathione-S-Trfase_C_sf"/>
</dbReference>
<dbReference type="Pfam" id="PF00043">
    <property type="entry name" value="GST_C"/>
    <property type="match status" value="1"/>
</dbReference>
<dbReference type="InterPro" id="IPR004045">
    <property type="entry name" value="Glutathione_S-Trfase_N"/>
</dbReference>